<dbReference type="SUPFAM" id="SSF52343">
    <property type="entry name" value="Ferredoxin reductase-like, C-terminal NADP-linked domain"/>
    <property type="match status" value="1"/>
</dbReference>
<dbReference type="PROSITE" id="PS51384">
    <property type="entry name" value="FAD_FR"/>
    <property type="match status" value="1"/>
</dbReference>
<dbReference type="GO" id="GO:0016491">
    <property type="term" value="F:oxidoreductase activity"/>
    <property type="evidence" value="ECO:0007669"/>
    <property type="project" value="InterPro"/>
</dbReference>
<evidence type="ECO:0000313" key="3">
    <source>
        <dbReference type="Proteomes" id="UP000055590"/>
    </source>
</evidence>
<dbReference type="InterPro" id="IPR017938">
    <property type="entry name" value="Riboflavin_synthase-like_b-brl"/>
</dbReference>
<proteinExistence type="predicted"/>
<dbReference type="InterPro" id="IPR001433">
    <property type="entry name" value="OxRdtase_FAD/NAD-bd"/>
</dbReference>
<dbReference type="KEGG" id="vin:AKJ08_3453"/>
<reference evidence="2 3" key="1">
    <citation type="submission" date="2015-08" db="EMBL/GenBank/DDBJ databases">
        <authorList>
            <person name="Babu N.S."/>
            <person name="Beckwith C.J."/>
            <person name="Beseler K.G."/>
            <person name="Brison A."/>
            <person name="Carone J.V."/>
            <person name="Caskin T.P."/>
            <person name="Diamond M."/>
            <person name="Durham M.E."/>
            <person name="Foxe J.M."/>
            <person name="Go M."/>
            <person name="Henderson B.A."/>
            <person name="Jones I.B."/>
            <person name="McGettigan J.A."/>
            <person name="Micheletti S.J."/>
            <person name="Nasrallah M.E."/>
            <person name="Ortiz D."/>
            <person name="Piller C.R."/>
            <person name="Privatt S.R."/>
            <person name="Schneider S.L."/>
            <person name="Sharp S."/>
            <person name="Smith T.C."/>
            <person name="Stanton J.D."/>
            <person name="Ullery H.E."/>
            <person name="Wilson R.J."/>
            <person name="Serrano M.G."/>
            <person name="Buck G."/>
            <person name="Lee V."/>
            <person name="Wang Y."/>
            <person name="Carvalho R."/>
            <person name="Voegtly L."/>
            <person name="Shi R."/>
            <person name="Duckworth R."/>
            <person name="Johnson A."/>
            <person name="Loviza R."/>
            <person name="Walstead R."/>
            <person name="Shah Z."/>
            <person name="Kiflezghi M."/>
            <person name="Wade K."/>
            <person name="Ball S.L."/>
            <person name="Bradley K.W."/>
            <person name="Asai D.J."/>
            <person name="Bowman C.A."/>
            <person name="Russell D.A."/>
            <person name="Pope W.H."/>
            <person name="Jacobs-Sera D."/>
            <person name="Hendrix R.W."/>
            <person name="Hatfull G.F."/>
        </authorList>
    </citation>
    <scope>NUCLEOTIDE SEQUENCE [LARGE SCALE GENOMIC DNA]</scope>
    <source>
        <strain evidence="2 3">DSM 27710</strain>
    </source>
</reference>
<dbReference type="Gene3D" id="2.40.30.10">
    <property type="entry name" value="Translation factors"/>
    <property type="match status" value="1"/>
</dbReference>
<protein>
    <submittedName>
        <fullName evidence="2">Heterodisulfide reductase, cytochrome reductase subunit</fullName>
    </submittedName>
</protein>
<gene>
    <name evidence="2" type="ORF">AKJ08_3453</name>
</gene>
<dbReference type="PANTHER" id="PTHR47215:SF1">
    <property type="entry name" value="F9L1.8 PROTEIN"/>
    <property type="match status" value="1"/>
</dbReference>
<organism evidence="2 3">
    <name type="scientific">Vulgatibacter incomptus</name>
    <dbReference type="NCBI Taxonomy" id="1391653"/>
    <lineage>
        <taxon>Bacteria</taxon>
        <taxon>Pseudomonadati</taxon>
        <taxon>Myxococcota</taxon>
        <taxon>Myxococcia</taxon>
        <taxon>Myxococcales</taxon>
        <taxon>Cystobacterineae</taxon>
        <taxon>Vulgatibacteraceae</taxon>
        <taxon>Vulgatibacter</taxon>
    </lineage>
</organism>
<dbReference type="Proteomes" id="UP000055590">
    <property type="component" value="Chromosome"/>
</dbReference>
<dbReference type="PRINTS" id="PR00410">
    <property type="entry name" value="PHEHYDRXLASE"/>
</dbReference>
<dbReference type="InterPro" id="IPR039261">
    <property type="entry name" value="FNR_nucleotide-bd"/>
</dbReference>
<dbReference type="OrthoDB" id="9789468at2"/>
<keyword evidence="3" id="KW-1185">Reference proteome</keyword>
<sequence>MYGSRFTFHPARVSASRDETPLMRSLRLEVDADVAGSHEEAGQFVEVRLPGESSGGFFAIANAPDGRSIELLIKRGQGLPDELAELGVGAIVETSAAMGRGFPVAACRGKSLLLFATGSGFAPIRAVLQEVARLRDAFGRVDLFFGVRSGGEFPYEAELRAWESAGIRVHRAVSRPAASEEAYAGYVQQRFREALPPVEDAVAMLCGLQGMIEGVTEALLQAGMPPDRILQNV</sequence>
<dbReference type="EMBL" id="CP012332">
    <property type="protein sequence ID" value="AKU93066.1"/>
    <property type="molecule type" value="Genomic_DNA"/>
</dbReference>
<dbReference type="InterPro" id="IPR017927">
    <property type="entry name" value="FAD-bd_FR_type"/>
</dbReference>
<feature type="domain" description="FAD-binding FR-type" evidence="1">
    <location>
        <begin position="6"/>
        <end position="104"/>
    </location>
</feature>
<dbReference type="PANTHER" id="PTHR47215">
    <property type="match status" value="1"/>
</dbReference>
<evidence type="ECO:0000313" key="2">
    <source>
        <dbReference type="EMBL" id="AKU93066.1"/>
    </source>
</evidence>
<dbReference type="SUPFAM" id="SSF63380">
    <property type="entry name" value="Riboflavin synthase domain-like"/>
    <property type="match status" value="1"/>
</dbReference>
<name>A0A0K1PI32_9BACT</name>
<dbReference type="Pfam" id="PF00175">
    <property type="entry name" value="NAD_binding_1"/>
    <property type="match status" value="1"/>
</dbReference>
<dbReference type="RefSeq" id="WP_050727144.1">
    <property type="nucleotide sequence ID" value="NZ_CP012332.1"/>
</dbReference>
<dbReference type="STRING" id="1391653.AKJ08_3453"/>
<evidence type="ECO:0000259" key="1">
    <source>
        <dbReference type="PROSITE" id="PS51384"/>
    </source>
</evidence>
<dbReference type="AlphaFoldDB" id="A0A0K1PI32"/>
<accession>A0A0K1PI32</accession>
<dbReference type="Gene3D" id="3.40.50.80">
    <property type="entry name" value="Nucleotide-binding domain of ferredoxin-NADP reductase (FNR) module"/>
    <property type="match status" value="1"/>
</dbReference>